<evidence type="ECO:0000313" key="2">
    <source>
        <dbReference type="EMBL" id="KCW73936.1"/>
    </source>
</evidence>
<keyword evidence="1" id="KW-1133">Transmembrane helix</keyword>
<dbReference type="Gramene" id="KCW73936">
    <property type="protein sequence ID" value="KCW73936"/>
    <property type="gene ID" value="EUGRSUZ_E02526"/>
</dbReference>
<organism evidence="2">
    <name type="scientific">Eucalyptus grandis</name>
    <name type="common">Flooded gum</name>
    <dbReference type="NCBI Taxonomy" id="71139"/>
    <lineage>
        <taxon>Eukaryota</taxon>
        <taxon>Viridiplantae</taxon>
        <taxon>Streptophyta</taxon>
        <taxon>Embryophyta</taxon>
        <taxon>Tracheophyta</taxon>
        <taxon>Spermatophyta</taxon>
        <taxon>Magnoliopsida</taxon>
        <taxon>eudicotyledons</taxon>
        <taxon>Gunneridae</taxon>
        <taxon>Pentapetalae</taxon>
        <taxon>rosids</taxon>
        <taxon>malvids</taxon>
        <taxon>Myrtales</taxon>
        <taxon>Myrtaceae</taxon>
        <taxon>Myrtoideae</taxon>
        <taxon>Eucalypteae</taxon>
        <taxon>Eucalyptus</taxon>
    </lineage>
</organism>
<dbReference type="InParanoid" id="A0A059C706"/>
<gene>
    <name evidence="2" type="ORF">EUGRSUZ_E02526</name>
</gene>
<proteinExistence type="predicted"/>
<dbReference type="EMBL" id="KK198757">
    <property type="protein sequence ID" value="KCW73936.1"/>
    <property type="molecule type" value="Genomic_DNA"/>
</dbReference>
<reference evidence="2" key="1">
    <citation type="submission" date="2013-07" db="EMBL/GenBank/DDBJ databases">
        <title>The genome of Eucalyptus grandis.</title>
        <authorList>
            <person name="Schmutz J."/>
            <person name="Hayes R."/>
            <person name="Myburg A."/>
            <person name="Tuskan G."/>
            <person name="Grattapaglia D."/>
            <person name="Rokhsar D.S."/>
        </authorList>
    </citation>
    <scope>NUCLEOTIDE SEQUENCE</scope>
    <source>
        <tissue evidence="2">Leaf extractions</tissue>
    </source>
</reference>
<feature type="transmembrane region" description="Helical" evidence="1">
    <location>
        <begin position="49"/>
        <end position="67"/>
    </location>
</feature>
<accession>A0A059C706</accession>
<name>A0A059C706_EUCGR</name>
<keyword evidence="1" id="KW-0472">Membrane</keyword>
<dbReference type="AlphaFoldDB" id="A0A059C706"/>
<evidence type="ECO:0000256" key="1">
    <source>
        <dbReference type="SAM" id="Phobius"/>
    </source>
</evidence>
<keyword evidence="1" id="KW-0812">Transmembrane</keyword>
<protein>
    <submittedName>
        <fullName evidence="2">Uncharacterized protein</fullName>
    </submittedName>
</protein>
<sequence>MILDLLNGRHQPPSILVDDLDDVNSMQAQASSANHLKNEISGIKIEHKCYQAFIVVFFFFFCLSYFMMKCKVLEYEKEVSLTVLVVNEWTNVLVFFFNQM</sequence>